<keyword evidence="4" id="KW-1185">Reference proteome</keyword>
<comment type="function">
    <text evidence="1">Catalyzes the reduction of fatty acyl-CoA to fatty alcohols.</text>
</comment>
<sequence>MKKNITNLTMRICQLEQQLRSNNVEIQCVPENKRENLIHVVTNISKVVGCNVEDKDIINCTRVAKLDNKNSRPRSIVVQLASTRLRDQLLASTLSYNRQNPNNKLNNSHLGYAGPKTPIFIAEHLSPSNKSLHAAARLKAREKGYRACKIKKIYVLLRPKKGKSIQERLQFMLKDPVYDMVRRTQSNLADLLEAMEGDISELNLGLSDKDYAKITDEVDFVVHMAATIRLDGPLRDATLANVRGTRECVSLAKACKKLKCFTYVSTAFTHATRDRIETELKEQFYPCPVPPDQIIELAESESKTLEGLTEELSKGWHNTYTFTKAIAEEVVRLNCGDIPVCVVRPPVVLPAYYEPFPGWSDPSVMYGPSSTLWQQLREVRTAEGLLPHSLFGIVMQ</sequence>
<comment type="catalytic activity">
    <reaction evidence="1">
        <text>a long-chain fatty acyl-CoA + 2 NADPH + 2 H(+) = a long-chain primary fatty alcohol + 2 NADP(+) + CoA</text>
        <dbReference type="Rhea" id="RHEA:52716"/>
        <dbReference type="ChEBI" id="CHEBI:15378"/>
        <dbReference type="ChEBI" id="CHEBI:57287"/>
        <dbReference type="ChEBI" id="CHEBI:57783"/>
        <dbReference type="ChEBI" id="CHEBI:58349"/>
        <dbReference type="ChEBI" id="CHEBI:77396"/>
        <dbReference type="ChEBI" id="CHEBI:83139"/>
        <dbReference type="EC" id="1.2.1.84"/>
    </reaction>
</comment>
<keyword evidence="1" id="KW-0560">Oxidoreductase</keyword>
<dbReference type="GO" id="GO:0080019">
    <property type="term" value="F:alcohol-forming very long-chain fatty acyl-CoA reductase activity"/>
    <property type="evidence" value="ECO:0007669"/>
    <property type="project" value="InterPro"/>
</dbReference>
<dbReference type="GO" id="GO:0102965">
    <property type="term" value="F:alcohol-forming long-chain fatty acyl-CoA reductase activity"/>
    <property type="evidence" value="ECO:0007669"/>
    <property type="project" value="UniProtKB-EC"/>
</dbReference>
<dbReference type="Proteomes" id="UP000494106">
    <property type="component" value="Unassembled WGS sequence"/>
</dbReference>
<dbReference type="PANTHER" id="PTHR11011">
    <property type="entry name" value="MALE STERILITY PROTEIN 2-RELATED"/>
    <property type="match status" value="1"/>
</dbReference>
<comment type="similarity">
    <text evidence="1">Belongs to the fatty acyl-CoA reductase family.</text>
</comment>
<evidence type="ECO:0000259" key="2">
    <source>
        <dbReference type="Pfam" id="PF07993"/>
    </source>
</evidence>
<dbReference type="GO" id="GO:0035336">
    <property type="term" value="P:long-chain fatty-acyl-CoA metabolic process"/>
    <property type="evidence" value="ECO:0007669"/>
    <property type="project" value="TreeGrafter"/>
</dbReference>
<evidence type="ECO:0000313" key="3">
    <source>
        <dbReference type="EMBL" id="CAB3237540.1"/>
    </source>
</evidence>
<dbReference type="EC" id="1.2.1.84" evidence="1"/>
<dbReference type="SUPFAM" id="SSF51735">
    <property type="entry name" value="NAD(P)-binding Rossmann-fold domains"/>
    <property type="match status" value="1"/>
</dbReference>
<comment type="caution">
    <text evidence="3">The sequence shown here is derived from an EMBL/GenBank/DDBJ whole genome shotgun (WGS) entry which is preliminary data.</text>
</comment>
<dbReference type="EMBL" id="CADEBC010000491">
    <property type="protein sequence ID" value="CAB3237540.1"/>
    <property type="molecule type" value="Genomic_DNA"/>
</dbReference>
<evidence type="ECO:0000256" key="1">
    <source>
        <dbReference type="RuleBase" id="RU363097"/>
    </source>
</evidence>
<reference evidence="3 4" key="1">
    <citation type="submission" date="2020-04" db="EMBL/GenBank/DDBJ databases">
        <authorList>
            <person name="Wallbank WR R."/>
            <person name="Pardo Diaz C."/>
            <person name="Kozak K."/>
            <person name="Martin S."/>
            <person name="Jiggins C."/>
            <person name="Moest M."/>
            <person name="Warren A I."/>
            <person name="Byers J.R.P. K."/>
            <person name="Montejo-Kovacevich G."/>
            <person name="Yen C E."/>
        </authorList>
    </citation>
    <scope>NUCLEOTIDE SEQUENCE [LARGE SCALE GENOMIC DNA]</scope>
</reference>
<gene>
    <name evidence="3" type="ORF">APLA_LOCUS6926</name>
</gene>
<dbReference type="Gene3D" id="3.40.50.720">
    <property type="entry name" value="NAD(P)-binding Rossmann-like Domain"/>
    <property type="match status" value="1"/>
</dbReference>
<organism evidence="3 4">
    <name type="scientific">Arctia plantaginis</name>
    <name type="common">Wood tiger moth</name>
    <name type="synonym">Phalaena plantaginis</name>
    <dbReference type="NCBI Taxonomy" id="874455"/>
    <lineage>
        <taxon>Eukaryota</taxon>
        <taxon>Metazoa</taxon>
        <taxon>Ecdysozoa</taxon>
        <taxon>Arthropoda</taxon>
        <taxon>Hexapoda</taxon>
        <taxon>Insecta</taxon>
        <taxon>Pterygota</taxon>
        <taxon>Neoptera</taxon>
        <taxon>Endopterygota</taxon>
        <taxon>Lepidoptera</taxon>
        <taxon>Glossata</taxon>
        <taxon>Ditrysia</taxon>
        <taxon>Noctuoidea</taxon>
        <taxon>Erebidae</taxon>
        <taxon>Arctiinae</taxon>
        <taxon>Arctia</taxon>
    </lineage>
</organism>
<protein>
    <recommendedName>
        <fullName evidence="1">Fatty acyl-CoA reductase</fullName>
        <ecNumber evidence="1">1.2.1.84</ecNumber>
    </recommendedName>
</protein>
<keyword evidence="1" id="KW-0444">Lipid biosynthesis</keyword>
<dbReference type="GO" id="GO:0005777">
    <property type="term" value="C:peroxisome"/>
    <property type="evidence" value="ECO:0007669"/>
    <property type="project" value="TreeGrafter"/>
</dbReference>
<dbReference type="OrthoDB" id="429813at2759"/>
<proteinExistence type="inferred from homology"/>
<dbReference type="Pfam" id="PF07993">
    <property type="entry name" value="NAD_binding_4"/>
    <property type="match status" value="1"/>
</dbReference>
<dbReference type="InterPro" id="IPR026055">
    <property type="entry name" value="FAR"/>
</dbReference>
<keyword evidence="1" id="KW-0521">NADP</keyword>
<name>A0A8S0ZXZ7_ARCPL</name>
<evidence type="ECO:0000313" key="4">
    <source>
        <dbReference type="Proteomes" id="UP000494106"/>
    </source>
</evidence>
<feature type="domain" description="Thioester reductase (TE)" evidence="2">
    <location>
        <begin position="149"/>
        <end position="363"/>
    </location>
</feature>
<accession>A0A8S0ZXZ7</accession>
<dbReference type="InterPro" id="IPR013120">
    <property type="entry name" value="FAR_NAD-bd"/>
</dbReference>
<keyword evidence="1" id="KW-0443">Lipid metabolism</keyword>
<dbReference type="InterPro" id="IPR036291">
    <property type="entry name" value="NAD(P)-bd_dom_sf"/>
</dbReference>
<dbReference type="AlphaFoldDB" id="A0A8S0ZXZ7"/>
<dbReference type="PANTHER" id="PTHR11011:SF116">
    <property type="entry name" value="FATTY ACYL-COA REDUCTASE CG5065-RELATED"/>
    <property type="match status" value="1"/>
</dbReference>